<organism evidence="2 3">
    <name type="scientific">Nakamurella alba</name>
    <dbReference type="NCBI Taxonomy" id="2665158"/>
    <lineage>
        <taxon>Bacteria</taxon>
        <taxon>Bacillati</taxon>
        <taxon>Actinomycetota</taxon>
        <taxon>Actinomycetes</taxon>
        <taxon>Nakamurellales</taxon>
        <taxon>Nakamurellaceae</taxon>
        <taxon>Nakamurella</taxon>
    </lineage>
</organism>
<dbReference type="PANTHER" id="PTHR43798:SF33">
    <property type="entry name" value="HYDROLASE, PUTATIVE (AFU_ORTHOLOGUE AFUA_2G14860)-RELATED"/>
    <property type="match status" value="1"/>
</dbReference>
<dbReference type="Proteomes" id="UP000460221">
    <property type="component" value="Unassembled WGS sequence"/>
</dbReference>
<comment type="caution">
    <text evidence="2">The sequence shown here is derived from an EMBL/GenBank/DDBJ whole genome shotgun (WGS) entry which is preliminary data.</text>
</comment>
<dbReference type="InterPro" id="IPR000073">
    <property type="entry name" value="AB_hydrolase_1"/>
</dbReference>
<dbReference type="SUPFAM" id="SSF53474">
    <property type="entry name" value="alpha/beta-Hydrolases"/>
    <property type="match status" value="1"/>
</dbReference>
<feature type="domain" description="AB hydrolase-1" evidence="1">
    <location>
        <begin position="22"/>
        <end position="141"/>
    </location>
</feature>
<dbReference type="AlphaFoldDB" id="A0A7K1FSS1"/>
<dbReference type="EMBL" id="WLYK01000016">
    <property type="protein sequence ID" value="MTD17161.1"/>
    <property type="molecule type" value="Genomic_DNA"/>
</dbReference>
<dbReference type="InterPro" id="IPR050266">
    <property type="entry name" value="AB_hydrolase_sf"/>
</dbReference>
<evidence type="ECO:0000313" key="2">
    <source>
        <dbReference type="EMBL" id="MTD17161.1"/>
    </source>
</evidence>
<accession>A0A7K1FSS1</accession>
<dbReference type="GO" id="GO:0016020">
    <property type="term" value="C:membrane"/>
    <property type="evidence" value="ECO:0007669"/>
    <property type="project" value="TreeGrafter"/>
</dbReference>
<evidence type="ECO:0000313" key="3">
    <source>
        <dbReference type="Proteomes" id="UP000460221"/>
    </source>
</evidence>
<dbReference type="InterPro" id="IPR029058">
    <property type="entry name" value="AB_hydrolase_fold"/>
</dbReference>
<dbReference type="GO" id="GO:0016787">
    <property type="term" value="F:hydrolase activity"/>
    <property type="evidence" value="ECO:0007669"/>
    <property type="project" value="UniProtKB-KW"/>
</dbReference>
<dbReference type="RefSeq" id="WP_154771162.1">
    <property type="nucleotide sequence ID" value="NZ_WLYK01000016.1"/>
</dbReference>
<gene>
    <name evidence="2" type="ORF">GIS00_24820</name>
</gene>
<keyword evidence="3" id="KW-1185">Reference proteome</keyword>
<reference evidence="2 3" key="1">
    <citation type="submission" date="2019-11" db="EMBL/GenBank/DDBJ databases">
        <authorList>
            <person name="Jiang L.-Q."/>
        </authorList>
    </citation>
    <scope>NUCLEOTIDE SEQUENCE [LARGE SCALE GENOMIC DNA]</scope>
    <source>
        <strain evidence="2 3">YIM 132087</strain>
    </source>
</reference>
<dbReference type="Gene3D" id="3.40.50.1820">
    <property type="entry name" value="alpha/beta hydrolase"/>
    <property type="match status" value="1"/>
</dbReference>
<protein>
    <submittedName>
        <fullName evidence="2">Alpha/beta fold hydrolase</fullName>
    </submittedName>
</protein>
<dbReference type="PANTHER" id="PTHR43798">
    <property type="entry name" value="MONOACYLGLYCEROL LIPASE"/>
    <property type="match status" value="1"/>
</dbReference>
<sequence>MRNHRITVDGAELAVRDHGEGPPLVLLHGWPHTSALWDLMRPALERSFRVITPDLRGMGDSTRVTGPIAGATVAADLIAVLDALDIDSATVVAIDASVPGAFLAGMQHPDRVDRLVLAESLLMPLPGADAFLAGGPPWWFGFHGVPGLAEHAVAGNEDAYIGWFLRNGTRTREGVPAEMAAQFVDALRGPESLASSFGYYHSGAETAAAVAAATSTGRLTVPTLAVGGDTVGDVLANQLSGVTDTLTRRLFPSAGHILPVDVPDEFAALITDFCAGQLAG</sequence>
<keyword evidence="2" id="KW-0378">Hydrolase</keyword>
<dbReference type="PRINTS" id="PR00111">
    <property type="entry name" value="ABHYDROLASE"/>
</dbReference>
<dbReference type="Pfam" id="PF00561">
    <property type="entry name" value="Abhydrolase_1"/>
    <property type="match status" value="1"/>
</dbReference>
<proteinExistence type="predicted"/>
<evidence type="ECO:0000259" key="1">
    <source>
        <dbReference type="Pfam" id="PF00561"/>
    </source>
</evidence>
<name>A0A7K1FSS1_9ACTN</name>